<feature type="compositionally biased region" description="Acidic residues" evidence="2">
    <location>
        <begin position="1"/>
        <end position="11"/>
    </location>
</feature>
<dbReference type="InterPro" id="IPR011010">
    <property type="entry name" value="DNA_brk_join_enz"/>
</dbReference>
<protein>
    <recommendedName>
        <fullName evidence="3">Tyr recombinase domain-containing protein</fullName>
    </recommendedName>
</protein>
<dbReference type="SUPFAM" id="SSF56349">
    <property type="entry name" value="DNA breaking-rejoining enzymes"/>
    <property type="match status" value="1"/>
</dbReference>
<dbReference type="AlphaFoldDB" id="A0A5E7ASP9"/>
<organism evidence="4 5">
    <name type="scientific">Pseudomonas fluorescens</name>
    <dbReference type="NCBI Taxonomy" id="294"/>
    <lineage>
        <taxon>Bacteria</taxon>
        <taxon>Pseudomonadati</taxon>
        <taxon>Pseudomonadota</taxon>
        <taxon>Gammaproteobacteria</taxon>
        <taxon>Pseudomonadales</taxon>
        <taxon>Pseudomonadaceae</taxon>
        <taxon>Pseudomonas</taxon>
    </lineage>
</organism>
<accession>A0A5E7ASP9</accession>
<dbReference type="Pfam" id="PF00589">
    <property type="entry name" value="Phage_integrase"/>
    <property type="match status" value="1"/>
</dbReference>
<dbReference type="GO" id="GO:0003677">
    <property type="term" value="F:DNA binding"/>
    <property type="evidence" value="ECO:0007669"/>
    <property type="project" value="InterPro"/>
</dbReference>
<feature type="region of interest" description="Disordered" evidence="2">
    <location>
        <begin position="1"/>
        <end position="26"/>
    </location>
</feature>
<dbReference type="EMBL" id="CABVHW010000002">
    <property type="protein sequence ID" value="VVN81629.1"/>
    <property type="molecule type" value="Genomic_DNA"/>
</dbReference>
<dbReference type="GO" id="GO:0015074">
    <property type="term" value="P:DNA integration"/>
    <property type="evidence" value="ECO:0007669"/>
    <property type="project" value="InterPro"/>
</dbReference>
<dbReference type="InterPro" id="IPR013762">
    <property type="entry name" value="Integrase-like_cat_sf"/>
</dbReference>
<evidence type="ECO:0000259" key="3">
    <source>
        <dbReference type="Pfam" id="PF00589"/>
    </source>
</evidence>
<dbReference type="InterPro" id="IPR002104">
    <property type="entry name" value="Integrase_catalytic"/>
</dbReference>
<dbReference type="Proteomes" id="UP000381093">
    <property type="component" value="Unassembled WGS sequence"/>
</dbReference>
<dbReference type="RefSeq" id="WP_150763605.1">
    <property type="nucleotide sequence ID" value="NZ_CABVHW010000002.1"/>
</dbReference>
<sequence>MKHEASEDELYEIAPKTAKRERRPEADITKEIDSWATKIKSSRQNLLDVQLSQKGEPAIAASYLVTELKTSYTVYKARSAILNSVIQKMIDERIIILGHNSIANEWRRKLLRWYESMTDAEKQAIPVVANTISVRRCLQNVAGMGNLKWARLNIPLVEQTFSDILSDLEKRGVVEANYQTVAERNLEADKNRELFPRGDTWKTQLNMLRSIPLSHIDDLVPVDAQRPFVQIFHMFAAASMTTMSSSGQLNFVEAFKFVSQHLKEVGYTGSENAFECITPNYLPRLRNYLTEQLSTGSISSHDAQNIVSCTRKLLKRLLKTQGIGFSNFVDIQGFKTSRETDEYRPYSSPERDRIKEACELEIRETNQLAADYQYFNGGCDPCNDAGNIRNGYGTVENARWIFENKLRCRRLSRAFSDPNNSYEKSFCKILDYSDTGIIEIYKSWGVIYEYTSRLLAPYVIRLAQITGLNADSLKSLDVDDFIKCHEITRRPYLRYWKERSDGEKLYHLDLMNADLELMNADVNWLSVAQSAQVEKIFNDVIYLTRNIRDRAPPSVRDKLFIYESLKGSEYREIKSIDKSNIINLIMNRFAKDHNLKKDNGDNLAISASRLRPSLVAELIDQGVSLREIQMILGHRSITTTIKYLDQLEFSKTAQKVVDEALQKIHKEYVLAEANNVDIPKSNIDIQNERSSPAVPIRTGLVECRNVYDPPPEIRNSPAYKEGNPCSLLNKCLSCRNSIITASNLPDLFAMRRDYRAMMETSAVAQTPYGRIIVQNLETLDSILTPSAQGFDSEQLDHAERLSEHILTSTLVEGMTL</sequence>
<gene>
    <name evidence="4" type="ORF">PS710_01166</name>
</gene>
<evidence type="ECO:0000313" key="5">
    <source>
        <dbReference type="Proteomes" id="UP000381093"/>
    </source>
</evidence>
<evidence type="ECO:0000256" key="2">
    <source>
        <dbReference type="SAM" id="MobiDB-lite"/>
    </source>
</evidence>
<evidence type="ECO:0000256" key="1">
    <source>
        <dbReference type="ARBA" id="ARBA00023172"/>
    </source>
</evidence>
<name>A0A5E7ASP9_PSEFL</name>
<reference evidence="4 5" key="1">
    <citation type="submission" date="2019-09" db="EMBL/GenBank/DDBJ databases">
        <authorList>
            <person name="Chandra G."/>
            <person name="Truman W A."/>
        </authorList>
    </citation>
    <scope>NUCLEOTIDE SEQUENCE [LARGE SCALE GENOMIC DNA]</scope>
    <source>
        <strain evidence="4">PS710</strain>
    </source>
</reference>
<feature type="domain" description="Tyr recombinase" evidence="3">
    <location>
        <begin position="583"/>
        <end position="646"/>
    </location>
</feature>
<dbReference type="GO" id="GO:0006310">
    <property type="term" value="P:DNA recombination"/>
    <property type="evidence" value="ECO:0007669"/>
    <property type="project" value="UniProtKB-KW"/>
</dbReference>
<dbReference type="Gene3D" id="1.10.443.10">
    <property type="entry name" value="Intergrase catalytic core"/>
    <property type="match status" value="1"/>
</dbReference>
<keyword evidence="1" id="KW-0233">DNA recombination</keyword>
<evidence type="ECO:0000313" key="4">
    <source>
        <dbReference type="EMBL" id="VVN81629.1"/>
    </source>
</evidence>
<proteinExistence type="predicted"/>